<evidence type="ECO:0000313" key="1">
    <source>
        <dbReference type="EMBL" id="CAL5224330.1"/>
    </source>
</evidence>
<dbReference type="EMBL" id="CAXHTA020000010">
    <property type="protein sequence ID" value="CAL5224330.1"/>
    <property type="molecule type" value="Genomic_DNA"/>
</dbReference>
<gene>
    <name evidence="1" type="primary">g7000</name>
    <name evidence="1" type="ORF">VP750_LOCUS5989</name>
</gene>
<reference evidence="1 2" key="1">
    <citation type="submission" date="2024-06" db="EMBL/GenBank/DDBJ databases">
        <authorList>
            <person name="Kraege A."/>
            <person name="Thomma B."/>
        </authorList>
    </citation>
    <scope>NUCLEOTIDE SEQUENCE [LARGE SCALE GENOMIC DNA]</scope>
</reference>
<dbReference type="Proteomes" id="UP001497392">
    <property type="component" value="Unassembled WGS sequence"/>
</dbReference>
<evidence type="ECO:0000313" key="2">
    <source>
        <dbReference type="Proteomes" id="UP001497392"/>
    </source>
</evidence>
<name>A0ABP1FWQ5_9CHLO</name>
<organism evidence="1 2">
    <name type="scientific">Coccomyxa viridis</name>
    <dbReference type="NCBI Taxonomy" id="1274662"/>
    <lineage>
        <taxon>Eukaryota</taxon>
        <taxon>Viridiplantae</taxon>
        <taxon>Chlorophyta</taxon>
        <taxon>core chlorophytes</taxon>
        <taxon>Trebouxiophyceae</taxon>
        <taxon>Trebouxiophyceae incertae sedis</taxon>
        <taxon>Coccomyxaceae</taxon>
        <taxon>Coccomyxa</taxon>
    </lineage>
</organism>
<sequence>MSSDPHSPSRFWNSGSSSWASPENTIAGRLSATNAGSVRVLSSYSEHGRIVSILDSQDSAERIQRTLPVLTTDEEFVERETYLNCVEYASAVLDLLEHCFLDLGRRDVVACFVSTGRKAAACTFEKCIRMVIDALKTALEEANASTGGRYMDLENSIFLRAAQDASPPMRHEHFAYLEPGFDPESTCLGLAEQLDDILSTATDVMECTR</sequence>
<protein>
    <submittedName>
        <fullName evidence="1">G7000 protein</fullName>
    </submittedName>
</protein>
<keyword evidence="2" id="KW-1185">Reference proteome</keyword>
<proteinExistence type="predicted"/>
<comment type="caution">
    <text evidence="1">The sequence shown here is derived from an EMBL/GenBank/DDBJ whole genome shotgun (WGS) entry which is preliminary data.</text>
</comment>
<accession>A0ABP1FWQ5</accession>